<name>A0AAN6TH20_9PEZI</name>
<dbReference type="AlphaFoldDB" id="A0AAN6TH20"/>
<proteinExistence type="predicted"/>
<dbReference type="Proteomes" id="UP001302812">
    <property type="component" value="Unassembled WGS sequence"/>
</dbReference>
<evidence type="ECO:0000313" key="2">
    <source>
        <dbReference type="Proteomes" id="UP001302812"/>
    </source>
</evidence>
<dbReference type="RefSeq" id="XP_064671840.1">
    <property type="nucleotide sequence ID" value="XM_064810172.1"/>
</dbReference>
<comment type="caution">
    <text evidence="1">The sequence shown here is derived from an EMBL/GenBank/DDBJ whole genome shotgun (WGS) entry which is preliminary data.</text>
</comment>
<evidence type="ECO:0000313" key="1">
    <source>
        <dbReference type="EMBL" id="KAK4114270.1"/>
    </source>
</evidence>
<dbReference type="EMBL" id="MU853337">
    <property type="protein sequence ID" value="KAK4114270.1"/>
    <property type="molecule type" value="Genomic_DNA"/>
</dbReference>
<organism evidence="1 2">
    <name type="scientific">Canariomyces notabilis</name>
    <dbReference type="NCBI Taxonomy" id="2074819"/>
    <lineage>
        <taxon>Eukaryota</taxon>
        <taxon>Fungi</taxon>
        <taxon>Dikarya</taxon>
        <taxon>Ascomycota</taxon>
        <taxon>Pezizomycotina</taxon>
        <taxon>Sordariomycetes</taxon>
        <taxon>Sordariomycetidae</taxon>
        <taxon>Sordariales</taxon>
        <taxon>Chaetomiaceae</taxon>
        <taxon>Canariomyces</taxon>
    </lineage>
</organism>
<gene>
    <name evidence="1" type="ORF">N656DRAFT_581517</name>
</gene>
<reference evidence="1" key="2">
    <citation type="submission" date="2023-05" db="EMBL/GenBank/DDBJ databases">
        <authorList>
            <consortium name="Lawrence Berkeley National Laboratory"/>
            <person name="Steindorff A."/>
            <person name="Hensen N."/>
            <person name="Bonometti L."/>
            <person name="Westerberg I."/>
            <person name="Brannstrom I.O."/>
            <person name="Guillou S."/>
            <person name="Cros-Aarteil S."/>
            <person name="Calhoun S."/>
            <person name="Haridas S."/>
            <person name="Kuo A."/>
            <person name="Mondo S."/>
            <person name="Pangilinan J."/>
            <person name="Riley R."/>
            <person name="Labutti K."/>
            <person name="Andreopoulos B."/>
            <person name="Lipzen A."/>
            <person name="Chen C."/>
            <person name="Yanf M."/>
            <person name="Daum C."/>
            <person name="Ng V."/>
            <person name="Clum A."/>
            <person name="Ohm R."/>
            <person name="Martin F."/>
            <person name="Silar P."/>
            <person name="Natvig D."/>
            <person name="Lalanne C."/>
            <person name="Gautier V."/>
            <person name="Ament-Velasquez S.L."/>
            <person name="Kruys A."/>
            <person name="Hutchinson M.I."/>
            <person name="Powell A.J."/>
            <person name="Barry K."/>
            <person name="Miller A.N."/>
            <person name="Grigoriev I.V."/>
            <person name="Debuchy R."/>
            <person name="Gladieux P."/>
            <person name="Thoren M.H."/>
            <person name="Johannesson H."/>
        </authorList>
    </citation>
    <scope>NUCLEOTIDE SEQUENCE</scope>
    <source>
        <strain evidence="1">CBS 508.74</strain>
    </source>
</reference>
<dbReference type="GeneID" id="89934297"/>
<accession>A0AAN6TH20</accession>
<reference evidence="1" key="1">
    <citation type="journal article" date="2023" name="Mol. Phylogenet. Evol.">
        <title>Genome-scale phylogeny and comparative genomics of the fungal order Sordariales.</title>
        <authorList>
            <person name="Hensen N."/>
            <person name="Bonometti L."/>
            <person name="Westerberg I."/>
            <person name="Brannstrom I.O."/>
            <person name="Guillou S."/>
            <person name="Cros-Aarteil S."/>
            <person name="Calhoun S."/>
            <person name="Haridas S."/>
            <person name="Kuo A."/>
            <person name="Mondo S."/>
            <person name="Pangilinan J."/>
            <person name="Riley R."/>
            <person name="LaButti K."/>
            <person name="Andreopoulos B."/>
            <person name="Lipzen A."/>
            <person name="Chen C."/>
            <person name="Yan M."/>
            <person name="Daum C."/>
            <person name="Ng V."/>
            <person name="Clum A."/>
            <person name="Steindorff A."/>
            <person name="Ohm R.A."/>
            <person name="Martin F."/>
            <person name="Silar P."/>
            <person name="Natvig D.O."/>
            <person name="Lalanne C."/>
            <person name="Gautier V."/>
            <person name="Ament-Velasquez S.L."/>
            <person name="Kruys A."/>
            <person name="Hutchinson M.I."/>
            <person name="Powell A.J."/>
            <person name="Barry K."/>
            <person name="Miller A.N."/>
            <person name="Grigoriev I.V."/>
            <person name="Debuchy R."/>
            <person name="Gladieux P."/>
            <person name="Hiltunen Thoren M."/>
            <person name="Johannesson H."/>
        </authorList>
    </citation>
    <scope>NUCLEOTIDE SEQUENCE</scope>
    <source>
        <strain evidence="1">CBS 508.74</strain>
    </source>
</reference>
<sequence length="151" mass="16450">MPAVTVSTQHACRLDGTISRQWAFDVSEYPAERWFCRSAIYDSFLEQRLHLLAQQSTQNSQQGFFATLNGASWPRLSCLAYIASYVPCGSISVDTLIDCLILPKTICPPLPSRCFPAPPCRPMGALETLLPIAGNGIDHSHSTHAGLGRSG</sequence>
<protein>
    <submittedName>
        <fullName evidence="1">Uncharacterized protein</fullName>
    </submittedName>
</protein>
<keyword evidence="2" id="KW-1185">Reference proteome</keyword>